<keyword evidence="7" id="KW-0675">Receptor</keyword>
<feature type="transmembrane region" description="Helical" evidence="10">
    <location>
        <begin position="85"/>
        <end position="109"/>
    </location>
</feature>
<keyword evidence="5" id="KW-0297">G-protein coupled receptor</keyword>
<dbReference type="PANTHER" id="PTHR23112:SF13">
    <property type="entry name" value="CYCLIC AMP RECEPTOR-LIKE PROTEIN C"/>
    <property type="match status" value="1"/>
</dbReference>
<feature type="transmembrane region" description="Helical" evidence="10">
    <location>
        <begin position="17"/>
        <end position="40"/>
    </location>
</feature>
<organism evidence="13 14">
    <name type="scientific">Polysphondylium violaceum</name>
    <dbReference type="NCBI Taxonomy" id="133409"/>
    <lineage>
        <taxon>Eukaryota</taxon>
        <taxon>Amoebozoa</taxon>
        <taxon>Evosea</taxon>
        <taxon>Eumycetozoa</taxon>
        <taxon>Dictyostelia</taxon>
        <taxon>Dictyosteliales</taxon>
        <taxon>Dictyosteliaceae</taxon>
        <taxon>Polysphondylium</taxon>
    </lineage>
</organism>
<dbReference type="EMBL" id="AJWJ01000003">
    <property type="protein sequence ID" value="KAF2078562.1"/>
    <property type="molecule type" value="Genomic_DNA"/>
</dbReference>
<dbReference type="PANTHER" id="PTHR23112">
    <property type="entry name" value="G PROTEIN-COUPLED RECEPTOR 157-RELATED"/>
    <property type="match status" value="1"/>
</dbReference>
<evidence type="ECO:0000256" key="9">
    <source>
        <dbReference type="SAM" id="MobiDB-lite"/>
    </source>
</evidence>
<evidence type="ECO:0000256" key="6">
    <source>
        <dbReference type="ARBA" id="ARBA00023136"/>
    </source>
</evidence>
<dbReference type="Gene3D" id="1.20.1070.10">
    <property type="entry name" value="Rhodopsin 7-helix transmembrane proteins"/>
    <property type="match status" value="1"/>
</dbReference>
<evidence type="ECO:0000256" key="1">
    <source>
        <dbReference type="ARBA" id="ARBA00004141"/>
    </source>
</evidence>
<dbReference type="InterPro" id="IPR017452">
    <property type="entry name" value="GPCR_Rhodpsn_7TM"/>
</dbReference>
<dbReference type="OrthoDB" id="100006at2759"/>
<dbReference type="Proteomes" id="UP000695562">
    <property type="component" value="Unassembled WGS sequence"/>
</dbReference>
<keyword evidence="14" id="KW-1185">Reference proteome</keyword>
<evidence type="ECO:0000259" key="12">
    <source>
        <dbReference type="PROSITE" id="PS50262"/>
    </source>
</evidence>
<accession>A0A8J4Q4G8</accession>
<evidence type="ECO:0000313" key="14">
    <source>
        <dbReference type="Proteomes" id="UP000695562"/>
    </source>
</evidence>
<evidence type="ECO:0000313" key="13">
    <source>
        <dbReference type="EMBL" id="KAF2078562.1"/>
    </source>
</evidence>
<evidence type="ECO:0000256" key="5">
    <source>
        <dbReference type="ARBA" id="ARBA00023040"/>
    </source>
</evidence>
<comment type="similarity">
    <text evidence="2">Belongs to the G-protein coupled receptor 5 family.</text>
</comment>
<evidence type="ECO:0000256" key="10">
    <source>
        <dbReference type="SAM" id="Phobius"/>
    </source>
</evidence>
<dbReference type="PROSITE" id="PS50262">
    <property type="entry name" value="G_PROTEIN_RECEP_F1_2"/>
    <property type="match status" value="1"/>
</dbReference>
<evidence type="ECO:0008006" key="15">
    <source>
        <dbReference type="Google" id="ProtNLM"/>
    </source>
</evidence>
<evidence type="ECO:0000256" key="3">
    <source>
        <dbReference type="ARBA" id="ARBA00022692"/>
    </source>
</evidence>
<evidence type="ECO:0000256" key="2">
    <source>
        <dbReference type="ARBA" id="ARBA00008360"/>
    </source>
</evidence>
<dbReference type="GO" id="GO:0007189">
    <property type="term" value="P:adenylate cyclase-activating G protein-coupled receptor signaling pathway"/>
    <property type="evidence" value="ECO:0007669"/>
    <property type="project" value="TreeGrafter"/>
</dbReference>
<evidence type="ECO:0000256" key="4">
    <source>
        <dbReference type="ARBA" id="ARBA00022989"/>
    </source>
</evidence>
<dbReference type="GO" id="GO:0004930">
    <property type="term" value="F:G protein-coupled receptor activity"/>
    <property type="evidence" value="ECO:0007669"/>
    <property type="project" value="UniProtKB-KW"/>
</dbReference>
<evidence type="ECO:0000256" key="8">
    <source>
        <dbReference type="ARBA" id="ARBA00023224"/>
    </source>
</evidence>
<comment type="caution">
    <text evidence="13">The sequence shown here is derived from an EMBL/GenBank/DDBJ whole genome shotgun (WGS) entry which is preliminary data.</text>
</comment>
<protein>
    <recommendedName>
        <fullName evidence="15">G-protein coupled receptors family 2 profile 2 domain-containing protein</fullName>
    </recommendedName>
</protein>
<feature type="transmembrane region" description="Helical" evidence="10">
    <location>
        <begin position="131"/>
        <end position="156"/>
    </location>
</feature>
<feature type="transmembrane region" description="Helical" evidence="10">
    <location>
        <begin position="260"/>
        <end position="280"/>
    </location>
</feature>
<dbReference type="AlphaFoldDB" id="A0A8J4Q4G8"/>
<dbReference type="PROSITE" id="PS50261">
    <property type="entry name" value="G_PROTEIN_RECEP_F2_4"/>
    <property type="match status" value="1"/>
</dbReference>
<keyword evidence="6 10" id="KW-0472">Membrane</keyword>
<dbReference type="GO" id="GO:0005886">
    <property type="term" value="C:plasma membrane"/>
    <property type="evidence" value="ECO:0007669"/>
    <property type="project" value="TreeGrafter"/>
</dbReference>
<dbReference type="SUPFAM" id="SSF81321">
    <property type="entry name" value="Family A G protein-coupled receptor-like"/>
    <property type="match status" value="1"/>
</dbReference>
<feature type="transmembrane region" description="Helical" evidence="10">
    <location>
        <begin position="210"/>
        <end position="229"/>
    </location>
</feature>
<proteinExistence type="inferred from homology"/>
<dbReference type="Pfam" id="PF05462">
    <property type="entry name" value="Dicty_CAR"/>
    <property type="match status" value="1"/>
</dbReference>
<sequence>MVDNICSPGDKEKLSLAAINIIVSALSLIGSLLTIISFLWKRIRTYRVEKEREKSLYSVTNGSSSEYINGAPSSTSKQPTSKLPILIFFLSISDFFTSLFIIISQAYLIGDSESYTDSTPLRYHLNFSPCILFRALIQFFFLSTFFWTTCISYYLYHQLSSPDKENHLMYIFNGISWGIPFAIILGLGLGNHFIMDPTTGWCEVTKTYEFTLWFLPLFICLVLCTVYYIKLRRLFRSKFEYRLQINDRLKQLDSTISRRLTLYIIVFIICWLPDVVQHFISLFSTCSFFPLMILQNILAPSQGFWNFWVYSFTNKVVRIQHPFGGNGSNNNTNPSTNPTPGGGSGKYTNDETKRLLP</sequence>
<dbReference type="GO" id="GO:0007166">
    <property type="term" value="P:cell surface receptor signaling pathway"/>
    <property type="evidence" value="ECO:0007669"/>
    <property type="project" value="InterPro"/>
</dbReference>
<evidence type="ECO:0000259" key="11">
    <source>
        <dbReference type="PROSITE" id="PS50261"/>
    </source>
</evidence>
<evidence type="ECO:0000256" key="7">
    <source>
        <dbReference type="ARBA" id="ARBA00023170"/>
    </source>
</evidence>
<keyword evidence="4 10" id="KW-1133">Transmembrane helix</keyword>
<feature type="compositionally biased region" description="Low complexity" evidence="9">
    <location>
        <begin position="328"/>
        <end position="339"/>
    </location>
</feature>
<dbReference type="InterPro" id="IPR017981">
    <property type="entry name" value="GPCR_2-like_7TM"/>
</dbReference>
<feature type="domain" description="G-protein coupled receptors family 1 profile" evidence="12">
    <location>
        <begin position="30"/>
        <end position="310"/>
    </location>
</feature>
<reference evidence="13" key="1">
    <citation type="submission" date="2020-01" db="EMBL/GenBank/DDBJ databases">
        <title>Development of genomics and gene disruption for Polysphondylium violaceum indicates a role for the polyketide synthase stlB in stalk morphogenesis.</title>
        <authorList>
            <person name="Narita B."/>
            <person name="Kawabe Y."/>
            <person name="Kin K."/>
            <person name="Saito T."/>
            <person name="Gibbs R."/>
            <person name="Kuspa A."/>
            <person name="Muzny D."/>
            <person name="Queller D."/>
            <person name="Richards S."/>
            <person name="Strassman J."/>
            <person name="Sucgang R."/>
            <person name="Worley K."/>
            <person name="Schaap P."/>
        </authorList>
    </citation>
    <scope>NUCLEOTIDE SEQUENCE</scope>
    <source>
        <strain evidence="13">QSvi11</strain>
    </source>
</reference>
<feature type="compositionally biased region" description="Basic and acidic residues" evidence="9">
    <location>
        <begin position="348"/>
        <end position="357"/>
    </location>
</feature>
<keyword evidence="3 10" id="KW-0812">Transmembrane</keyword>
<name>A0A8J4Q4G8_9MYCE</name>
<keyword evidence="8" id="KW-0807">Transducer</keyword>
<comment type="subcellular location">
    <subcellularLocation>
        <location evidence="1">Membrane</location>
        <topology evidence="1">Multi-pass membrane protein</topology>
    </subcellularLocation>
</comment>
<feature type="region of interest" description="Disordered" evidence="9">
    <location>
        <begin position="323"/>
        <end position="357"/>
    </location>
</feature>
<feature type="transmembrane region" description="Helical" evidence="10">
    <location>
        <begin position="168"/>
        <end position="190"/>
    </location>
</feature>
<gene>
    <name evidence="13" type="ORF">CYY_000185</name>
</gene>
<feature type="domain" description="G-protein coupled receptors family 2 profile 2" evidence="11">
    <location>
        <begin position="16"/>
        <end position="314"/>
    </location>
</feature>